<dbReference type="InterPro" id="IPR036237">
    <property type="entry name" value="Xyl_isomerase-like_sf"/>
</dbReference>
<dbReference type="Proteomes" id="UP000198970">
    <property type="component" value="Chromosome I"/>
</dbReference>
<accession>A0ABY1C235</accession>
<dbReference type="GO" id="GO:0016853">
    <property type="term" value="F:isomerase activity"/>
    <property type="evidence" value="ECO:0007669"/>
    <property type="project" value="UniProtKB-KW"/>
</dbReference>
<dbReference type="Gene3D" id="3.20.20.150">
    <property type="entry name" value="Divalent-metal-dependent TIM barrel enzymes"/>
    <property type="match status" value="1"/>
</dbReference>
<organism evidence="2 3">
    <name type="scientific">Lacrimispora sphenoides JCM 1415</name>
    <dbReference type="NCBI Taxonomy" id="1297793"/>
    <lineage>
        <taxon>Bacteria</taxon>
        <taxon>Bacillati</taxon>
        <taxon>Bacillota</taxon>
        <taxon>Clostridia</taxon>
        <taxon>Lachnospirales</taxon>
        <taxon>Lachnospiraceae</taxon>
        <taxon>Lacrimispora</taxon>
    </lineage>
</organism>
<feature type="domain" description="Xylose isomerase-like TIM barrel" evidence="1">
    <location>
        <begin position="20"/>
        <end position="273"/>
    </location>
</feature>
<dbReference type="InterPro" id="IPR050312">
    <property type="entry name" value="IolE/XylAMocC-like"/>
</dbReference>
<evidence type="ECO:0000259" key="1">
    <source>
        <dbReference type="Pfam" id="PF01261"/>
    </source>
</evidence>
<dbReference type="PANTHER" id="PTHR12110:SF21">
    <property type="entry name" value="XYLOSE ISOMERASE-LIKE TIM BARREL DOMAIN-CONTAINING PROTEIN"/>
    <property type="match status" value="1"/>
</dbReference>
<dbReference type="Pfam" id="PF01261">
    <property type="entry name" value="AP_endonuc_2"/>
    <property type="match status" value="1"/>
</dbReference>
<protein>
    <submittedName>
        <fullName evidence="2">Sugar phosphate isomerase/epimerase</fullName>
    </submittedName>
</protein>
<dbReference type="InterPro" id="IPR013022">
    <property type="entry name" value="Xyl_isomerase-like_TIM-brl"/>
</dbReference>
<evidence type="ECO:0000313" key="2">
    <source>
        <dbReference type="EMBL" id="SET55377.1"/>
    </source>
</evidence>
<gene>
    <name evidence="2" type="ORF">SAMN02745906_0331</name>
</gene>
<keyword evidence="2" id="KW-0413">Isomerase</keyword>
<sequence>MQIGIRLHDVAPGTLEERVKIAHEQGFTCAHLALAKTVQEHSVENSALTPGYASHLRKKFAEHDVDIAVLGCYLNLAHPDPEEIKKIQERYFAHLRFASILSCSVVGTETGAPNKEYCYEPACHTEEALQTFITNLRPVVKCAEKFGVILAIEPVWSHIVYNSKQALKVLKAIDSPNLRIILDPVNLLSVENSGNYEQVIREAIEDLGCYTDVLHMKDFVVEDGRIISGAPGTGVMKYDAILDFVKKEKPYIQMTIEDSRPDNAEWSRKFLESYAADS</sequence>
<dbReference type="RefSeq" id="WP_100041369.1">
    <property type="nucleotide sequence ID" value="NZ_LT630003.1"/>
</dbReference>
<dbReference type="EMBL" id="LT630003">
    <property type="protein sequence ID" value="SET55377.1"/>
    <property type="molecule type" value="Genomic_DNA"/>
</dbReference>
<dbReference type="SUPFAM" id="SSF51658">
    <property type="entry name" value="Xylose isomerase-like"/>
    <property type="match status" value="1"/>
</dbReference>
<name>A0ABY1C235_9FIRM</name>
<keyword evidence="3" id="KW-1185">Reference proteome</keyword>
<reference evidence="2 3" key="1">
    <citation type="submission" date="2016-10" db="EMBL/GenBank/DDBJ databases">
        <authorList>
            <person name="Varghese N."/>
            <person name="Submissions S."/>
        </authorList>
    </citation>
    <scope>NUCLEOTIDE SEQUENCE [LARGE SCALE GENOMIC DNA]</scope>
    <source>
        <strain evidence="2 3">ATCC 19403</strain>
    </source>
</reference>
<dbReference type="PANTHER" id="PTHR12110">
    <property type="entry name" value="HYDROXYPYRUVATE ISOMERASE"/>
    <property type="match status" value="1"/>
</dbReference>
<evidence type="ECO:0000313" key="3">
    <source>
        <dbReference type="Proteomes" id="UP000198970"/>
    </source>
</evidence>
<proteinExistence type="predicted"/>